<evidence type="ECO:0000256" key="4">
    <source>
        <dbReference type="ARBA" id="ARBA00023163"/>
    </source>
</evidence>
<dbReference type="Proteomes" id="UP001201812">
    <property type="component" value="Unassembled WGS sequence"/>
</dbReference>
<feature type="region of interest" description="Disordered" evidence="7">
    <location>
        <begin position="146"/>
        <end position="174"/>
    </location>
</feature>
<dbReference type="PANTHER" id="PTHR11969:SF54">
    <property type="entry name" value="MAD-LIKE PROTEIN 1"/>
    <property type="match status" value="1"/>
</dbReference>
<keyword evidence="10" id="KW-1185">Reference proteome</keyword>
<dbReference type="GO" id="GO:0000981">
    <property type="term" value="F:DNA-binding transcription factor activity, RNA polymerase II-specific"/>
    <property type="evidence" value="ECO:0007669"/>
    <property type="project" value="TreeGrafter"/>
</dbReference>
<evidence type="ECO:0000256" key="7">
    <source>
        <dbReference type="SAM" id="MobiDB-lite"/>
    </source>
</evidence>
<proteinExistence type="predicted"/>
<organism evidence="9 10">
    <name type="scientific">Ditylenchus destructor</name>
    <dbReference type="NCBI Taxonomy" id="166010"/>
    <lineage>
        <taxon>Eukaryota</taxon>
        <taxon>Metazoa</taxon>
        <taxon>Ecdysozoa</taxon>
        <taxon>Nematoda</taxon>
        <taxon>Chromadorea</taxon>
        <taxon>Rhabditida</taxon>
        <taxon>Tylenchina</taxon>
        <taxon>Tylenchomorpha</taxon>
        <taxon>Sphaerularioidea</taxon>
        <taxon>Anguinidae</taxon>
        <taxon>Anguininae</taxon>
        <taxon>Ditylenchus</taxon>
    </lineage>
</organism>
<evidence type="ECO:0000256" key="6">
    <source>
        <dbReference type="SAM" id="Coils"/>
    </source>
</evidence>
<dbReference type="SMART" id="SM00353">
    <property type="entry name" value="HLH"/>
    <property type="match status" value="1"/>
</dbReference>
<dbReference type="EMBL" id="JAKKPZ010000016">
    <property type="protein sequence ID" value="KAI1713239.1"/>
    <property type="molecule type" value="Genomic_DNA"/>
</dbReference>
<feature type="domain" description="BHLH" evidence="8">
    <location>
        <begin position="170"/>
        <end position="222"/>
    </location>
</feature>
<feature type="compositionally biased region" description="Low complexity" evidence="7">
    <location>
        <begin position="76"/>
        <end position="101"/>
    </location>
</feature>
<feature type="region of interest" description="Disordered" evidence="7">
    <location>
        <begin position="72"/>
        <end position="114"/>
    </location>
</feature>
<evidence type="ECO:0000259" key="8">
    <source>
        <dbReference type="PROSITE" id="PS50888"/>
    </source>
</evidence>
<dbReference type="GO" id="GO:0046983">
    <property type="term" value="F:protein dimerization activity"/>
    <property type="evidence" value="ECO:0007669"/>
    <property type="project" value="InterPro"/>
</dbReference>
<evidence type="ECO:0000256" key="3">
    <source>
        <dbReference type="ARBA" id="ARBA00023125"/>
    </source>
</evidence>
<reference evidence="9" key="1">
    <citation type="submission" date="2022-01" db="EMBL/GenBank/DDBJ databases">
        <title>Genome Sequence Resource for Two Populations of Ditylenchus destructor, the Migratory Endoparasitic Phytonematode.</title>
        <authorList>
            <person name="Zhang H."/>
            <person name="Lin R."/>
            <person name="Xie B."/>
        </authorList>
    </citation>
    <scope>NUCLEOTIDE SEQUENCE</scope>
    <source>
        <strain evidence="9">BazhouSP</strain>
    </source>
</reference>
<feature type="compositionally biased region" description="Low complexity" evidence="7">
    <location>
        <begin position="146"/>
        <end position="168"/>
    </location>
</feature>
<keyword evidence="5" id="KW-0539">Nucleus</keyword>
<keyword evidence="4" id="KW-0804">Transcription</keyword>
<dbReference type="InterPro" id="IPR036638">
    <property type="entry name" value="HLH_DNA-bd_sf"/>
</dbReference>
<name>A0AAD4R3G2_9BILA</name>
<keyword evidence="6" id="KW-0175">Coiled coil</keyword>
<comment type="caution">
    <text evidence="9">The sequence shown here is derived from an EMBL/GenBank/DDBJ whole genome shotgun (WGS) entry which is preliminary data.</text>
</comment>
<evidence type="ECO:0000313" key="10">
    <source>
        <dbReference type="Proteomes" id="UP001201812"/>
    </source>
</evidence>
<evidence type="ECO:0000256" key="2">
    <source>
        <dbReference type="ARBA" id="ARBA00023015"/>
    </source>
</evidence>
<feature type="coiled-coil region" evidence="6">
    <location>
        <begin position="212"/>
        <end position="239"/>
    </location>
</feature>
<evidence type="ECO:0000313" key="9">
    <source>
        <dbReference type="EMBL" id="KAI1713239.1"/>
    </source>
</evidence>
<dbReference type="SUPFAM" id="SSF47459">
    <property type="entry name" value="HLH, helix-loop-helix DNA-binding domain"/>
    <property type="match status" value="1"/>
</dbReference>
<dbReference type="GO" id="GO:0000978">
    <property type="term" value="F:RNA polymerase II cis-regulatory region sequence-specific DNA binding"/>
    <property type="evidence" value="ECO:0007669"/>
    <property type="project" value="TreeGrafter"/>
</dbReference>
<dbReference type="PANTHER" id="PTHR11969">
    <property type="entry name" value="MAX DIMERIZATION, MAD"/>
    <property type="match status" value="1"/>
</dbReference>
<gene>
    <name evidence="9" type="ORF">DdX_09314</name>
</gene>
<dbReference type="InterPro" id="IPR011598">
    <property type="entry name" value="bHLH_dom"/>
</dbReference>
<keyword evidence="3 9" id="KW-0238">DNA-binding</keyword>
<dbReference type="PROSITE" id="PS50888">
    <property type="entry name" value="BHLH"/>
    <property type="match status" value="1"/>
</dbReference>
<sequence length="346" mass="37640">MMNSTLCIDQLLRAAQLLEQQQSQAAAAALLLGQAAHVQPNAFALQLCKLGEDYQERLISPKMRPTCFETVGLGASSTGSSRRSSPLSNSMFSSNCSSAQSTSPPNSPSTMLISSPNMIMQSTSSFQQSPQVSAQNFQTQSLMCVPTTSSPNASSPSSYSGSVASMSTRQSRAAHNELEKNRRANLRNYLDNLKAVLPSEGDSSRDTTLSLLTRARNYLRTVREQKEKLLEQRNALLAEHLRLCRGLEDQISNESVESAMESEPVENAQEPEASQSSKMTTAVDQADSQCLELDSVIPSAFVSTFSQARITKPAEKRVINFDMDGLLPALPLLYPYTNLSVAKMIA</sequence>
<dbReference type="AlphaFoldDB" id="A0AAD4R3G2"/>
<evidence type="ECO:0000256" key="1">
    <source>
        <dbReference type="ARBA" id="ARBA00004123"/>
    </source>
</evidence>
<dbReference type="Pfam" id="PF00010">
    <property type="entry name" value="HLH"/>
    <property type="match status" value="1"/>
</dbReference>
<protein>
    <submittedName>
        <fullName evidence="9">Helix-loop-helix DNA-binding domain-containing protein</fullName>
    </submittedName>
</protein>
<evidence type="ECO:0000256" key="5">
    <source>
        <dbReference type="ARBA" id="ARBA00023242"/>
    </source>
</evidence>
<keyword evidence="2" id="KW-0805">Transcription regulation</keyword>
<accession>A0AAD4R3G2</accession>
<feature type="compositionally biased region" description="Polar residues" evidence="7">
    <location>
        <begin position="102"/>
        <end position="114"/>
    </location>
</feature>
<comment type="subcellular location">
    <subcellularLocation>
        <location evidence="1">Nucleus</location>
    </subcellularLocation>
</comment>
<dbReference type="Gene3D" id="4.10.280.10">
    <property type="entry name" value="Helix-loop-helix DNA-binding domain"/>
    <property type="match status" value="1"/>
</dbReference>
<dbReference type="GO" id="GO:0005634">
    <property type="term" value="C:nucleus"/>
    <property type="evidence" value="ECO:0007669"/>
    <property type="project" value="UniProtKB-SubCell"/>
</dbReference>
<feature type="region of interest" description="Disordered" evidence="7">
    <location>
        <begin position="255"/>
        <end position="277"/>
    </location>
</feature>